<dbReference type="PATRIC" id="fig|362787.3.peg.1717"/>
<name>A0A0C1H028_9BACT</name>
<organism evidence="1 2">
    <name type="scientific">Candidatus Protochlamydia amoebophila</name>
    <dbReference type="NCBI Taxonomy" id="362787"/>
    <lineage>
        <taxon>Bacteria</taxon>
        <taxon>Pseudomonadati</taxon>
        <taxon>Chlamydiota</taxon>
        <taxon>Chlamydiia</taxon>
        <taxon>Parachlamydiales</taxon>
        <taxon>Parachlamydiaceae</taxon>
        <taxon>Candidatus Protochlamydia</taxon>
    </lineage>
</organism>
<dbReference type="Pfam" id="PF07927">
    <property type="entry name" value="HicA_toxin"/>
    <property type="match status" value="1"/>
</dbReference>
<dbReference type="InterPro" id="IPR012933">
    <property type="entry name" value="HicA_mRNA_interferase"/>
</dbReference>
<dbReference type="EMBL" id="JSAN01000115">
    <property type="protein sequence ID" value="KIC71114.1"/>
    <property type="molecule type" value="Genomic_DNA"/>
</dbReference>
<protein>
    <submittedName>
        <fullName evidence="1">HicA protein</fullName>
    </submittedName>
</protein>
<evidence type="ECO:0000313" key="2">
    <source>
        <dbReference type="Proteomes" id="UP000031465"/>
    </source>
</evidence>
<reference evidence="1 2" key="1">
    <citation type="journal article" date="2014" name="Mol. Biol. Evol.">
        <title>Massive expansion of Ubiquitination-related gene families within the Chlamydiae.</title>
        <authorList>
            <person name="Domman D."/>
            <person name="Collingro A."/>
            <person name="Lagkouvardos I."/>
            <person name="Gehre L."/>
            <person name="Weinmaier T."/>
            <person name="Rattei T."/>
            <person name="Subtil A."/>
            <person name="Horn M."/>
        </authorList>
    </citation>
    <scope>NUCLEOTIDE SEQUENCE [LARGE SCALE GENOMIC DNA]</scope>
    <source>
        <strain evidence="1 2">EI2</strain>
    </source>
</reference>
<dbReference type="GO" id="GO:0003729">
    <property type="term" value="F:mRNA binding"/>
    <property type="evidence" value="ECO:0007669"/>
    <property type="project" value="InterPro"/>
</dbReference>
<dbReference type="Proteomes" id="UP000031465">
    <property type="component" value="Unassembled WGS sequence"/>
</dbReference>
<sequence length="105" mass="12075">MKISRPIMIDYSPKIWYHQIMNKKHLRTLEAIFKTPVQSNVIWQDVEKLFIYLGARIKEGGGSRLAVELNGVRGYFHRPHPQKEIDKGALVSAKKFLENAGVKPC</sequence>
<accession>A0A0C1H028</accession>
<gene>
    <name evidence="1" type="ORF">DB44_ER00430</name>
</gene>
<evidence type="ECO:0000313" key="1">
    <source>
        <dbReference type="EMBL" id="KIC71114.1"/>
    </source>
</evidence>
<comment type="caution">
    <text evidence="1">The sequence shown here is derived from an EMBL/GenBank/DDBJ whole genome shotgun (WGS) entry which is preliminary data.</text>
</comment>
<proteinExistence type="predicted"/>
<dbReference type="AlphaFoldDB" id="A0A0C1H028"/>